<protein>
    <submittedName>
        <fullName evidence="1">Uncharacterized protein</fullName>
    </submittedName>
</protein>
<name>A0A8S5RNH5_9VIRU</name>
<organism evidence="1">
    <name type="scientific">virus sp. ctFlR8</name>
    <dbReference type="NCBI Taxonomy" id="2825811"/>
    <lineage>
        <taxon>Viruses</taxon>
    </lineage>
</organism>
<reference evidence="1" key="1">
    <citation type="journal article" date="2021" name="Proc. Natl. Acad. Sci. U.S.A.">
        <title>A Catalog of Tens of Thousands of Viruses from Human Metagenomes Reveals Hidden Associations with Chronic Diseases.</title>
        <authorList>
            <person name="Tisza M.J."/>
            <person name="Buck C.B."/>
        </authorList>
    </citation>
    <scope>NUCLEOTIDE SEQUENCE</scope>
    <source>
        <strain evidence="1">CtFlR8</strain>
    </source>
</reference>
<evidence type="ECO:0000313" key="1">
    <source>
        <dbReference type="EMBL" id="DAE32698.1"/>
    </source>
</evidence>
<accession>A0A8S5RNH5</accession>
<proteinExistence type="predicted"/>
<dbReference type="EMBL" id="BK059128">
    <property type="protein sequence ID" value="DAE32698.1"/>
    <property type="molecule type" value="Genomic_DNA"/>
</dbReference>
<sequence length="34" mass="4307">MHFYFLKKYLTFLCVHIILYLYPQRKEVKTYGYS</sequence>